<reference evidence="1" key="1">
    <citation type="submission" date="2023-03" db="EMBL/GenBank/DDBJ databases">
        <authorList>
            <person name="Steffen K."/>
            <person name="Cardenas P."/>
        </authorList>
    </citation>
    <scope>NUCLEOTIDE SEQUENCE</scope>
</reference>
<feature type="non-terminal residue" evidence="1">
    <location>
        <position position="64"/>
    </location>
</feature>
<sequence length="64" mass="7120">MQLLDVQLSQFHCYVVICYGVQETHSQLKVISSCLVEGFGEIWRNVERTTCTGGVTVSTIPESV</sequence>
<name>A0AA35T0H3_GEOBA</name>
<dbReference type="Proteomes" id="UP001174909">
    <property type="component" value="Unassembled WGS sequence"/>
</dbReference>
<evidence type="ECO:0000313" key="2">
    <source>
        <dbReference type="Proteomes" id="UP001174909"/>
    </source>
</evidence>
<gene>
    <name evidence="1" type="ORF">GBAR_LOCUS21697</name>
</gene>
<accession>A0AA35T0H3</accession>
<proteinExistence type="predicted"/>
<dbReference type="AlphaFoldDB" id="A0AA35T0H3"/>
<organism evidence="1 2">
    <name type="scientific">Geodia barretti</name>
    <name type="common">Barrett's horny sponge</name>
    <dbReference type="NCBI Taxonomy" id="519541"/>
    <lineage>
        <taxon>Eukaryota</taxon>
        <taxon>Metazoa</taxon>
        <taxon>Porifera</taxon>
        <taxon>Demospongiae</taxon>
        <taxon>Heteroscleromorpha</taxon>
        <taxon>Tetractinellida</taxon>
        <taxon>Astrophorina</taxon>
        <taxon>Geodiidae</taxon>
        <taxon>Geodia</taxon>
    </lineage>
</organism>
<evidence type="ECO:0000313" key="1">
    <source>
        <dbReference type="EMBL" id="CAI8038974.1"/>
    </source>
</evidence>
<comment type="caution">
    <text evidence="1">The sequence shown here is derived from an EMBL/GenBank/DDBJ whole genome shotgun (WGS) entry which is preliminary data.</text>
</comment>
<dbReference type="EMBL" id="CASHTH010003021">
    <property type="protein sequence ID" value="CAI8038974.1"/>
    <property type="molecule type" value="Genomic_DNA"/>
</dbReference>
<keyword evidence="2" id="KW-1185">Reference proteome</keyword>
<protein>
    <submittedName>
        <fullName evidence="1">Uncharacterized protein</fullName>
    </submittedName>
</protein>